<evidence type="ECO:0000256" key="7">
    <source>
        <dbReference type="ARBA" id="ARBA00022723"/>
    </source>
</evidence>
<evidence type="ECO:0000256" key="3">
    <source>
        <dbReference type="ARBA" id="ARBA00005300"/>
    </source>
</evidence>
<keyword evidence="10" id="KW-0460">Magnesium</keyword>
<dbReference type="InterPro" id="IPR036397">
    <property type="entry name" value="RNaseH_sf"/>
</dbReference>
<dbReference type="SUPFAM" id="SSF53098">
    <property type="entry name" value="Ribonuclease H-like"/>
    <property type="match status" value="1"/>
</dbReference>
<dbReference type="Gene3D" id="3.30.420.10">
    <property type="entry name" value="Ribonuclease H-like superfamily/Ribonuclease H"/>
    <property type="match status" value="1"/>
</dbReference>
<dbReference type="CDD" id="cd09278">
    <property type="entry name" value="RNase_HI_prokaryote_like"/>
    <property type="match status" value="1"/>
</dbReference>
<dbReference type="InterPro" id="IPR002156">
    <property type="entry name" value="RNaseH_domain"/>
</dbReference>
<evidence type="ECO:0000256" key="2">
    <source>
        <dbReference type="ARBA" id="ARBA00001946"/>
    </source>
</evidence>
<evidence type="ECO:0000256" key="8">
    <source>
        <dbReference type="ARBA" id="ARBA00022759"/>
    </source>
</evidence>
<evidence type="ECO:0000313" key="14">
    <source>
        <dbReference type="Proteomes" id="UP001300763"/>
    </source>
</evidence>
<name>A0ABT5T1X3_9PSEU</name>
<dbReference type="PROSITE" id="PS50879">
    <property type="entry name" value="RNASE_H_1"/>
    <property type="match status" value="1"/>
</dbReference>
<evidence type="ECO:0000256" key="9">
    <source>
        <dbReference type="ARBA" id="ARBA00022801"/>
    </source>
</evidence>
<dbReference type="InterPro" id="IPR012337">
    <property type="entry name" value="RNaseH-like_sf"/>
</dbReference>
<keyword evidence="9" id="KW-0378">Hydrolase</keyword>
<keyword evidence="14" id="KW-1185">Reference proteome</keyword>
<dbReference type="RefSeq" id="WP_274202978.1">
    <property type="nucleotide sequence ID" value="NZ_JAQZAO010000012.1"/>
</dbReference>
<evidence type="ECO:0000256" key="4">
    <source>
        <dbReference type="ARBA" id="ARBA00011245"/>
    </source>
</evidence>
<comment type="catalytic activity">
    <reaction evidence="1">
        <text>Endonucleolytic cleavage to 5'-phosphomonoester.</text>
        <dbReference type="EC" id="3.1.26.4"/>
    </reaction>
</comment>
<evidence type="ECO:0000256" key="6">
    <source>
        <dbReference type="ARBA" id="ARBA00022722"/>
    </source>
</evidence>
<gene>
    <name evidence="13" type="ORF">PGB27_23840</name>
</gene>
<sequence>MTAKYATTCGVCAAPVTPGEEIARSGERWAHAACASTSGAGSSAKPAARTVSKAAAKATKPSRPDMPAPDGALEVWTDGACSGNPGPGGWAWATRDGRQASGGEPRTTNQRMEIRAALEAVRALDGPLVVVSDSTYVVNCFRDGWWKGWLARGWVTSARKPVVSRDLWEPLITIVNERGDISFRWTKGHSGDEMNDLVDRLAVEESKAVAS</sequence>
<dbReference type="Proteomes" id="UP001300763">
    <property type="component" value="Unassembled WGS sequence"/>
</dbReference>
<reference evidence="13 14" key="1">
    <citation type="submission" date="2023-02" db="EMBL/GenBank/DDBJ databases">
        <title>Genome sequencing required for Actinomycetospora new species description.</title>
        <authorList>
            <person name="Saimee Y."/>
            <person name="Duangmal K."/>
        </authorList>
    </citation>
    <scope>NUCLEOTIDE SEQUENCE [LARGE SCALE GENOMIC DNA]</scope>
    <source>
        <strain evidence="13 14">DW7H6</strain>
    </source>
</reference>
<keyword evidence="6" id="KW-0540">Nuclease</keyword>
<feature type="compositionally biased region" description="Low complexity" evidence="11">
    <location>
        <begin position="37"/>
        <end position="61"/>
    </location>
</feature>
<evidence type="ECO:0000313" key="13">
    <source>
        <dbReference type="EMBL" id="MDD7968386.1"/>
    </source>
</evidence>
<keyword evidence="8" id="KW-0255">Endonuclease</keyword>
<dbReference type="InterPro" id="IPR050092">
    <property type="entry name" value="RNase_H"/>
</dbReference>
<evidence type="ECO:0000256" key="10">
    <source>
        <dbReference type="ARBA" id="ARBA00022842"/>
    </source>
</evidence>
<comment type="caution">
    <text evidence="13">The sequence shown here is derived from an EMBL/GenBank/DDBJ whole genome shotgun (WGS) entry which is preliminary data.</text>
</comment>
<evidence type="ECO:0000256" key="1">
    <source>
        <dbReference type="ARBA" id="ARBA00000077"/>
    </source>
</evidence>
<comment type="cofactor">
    <cofactor evidence="2">
        <name>Mg(2+)</name>
        <dbReference type="ChEBI" id="CHEBI:18420"/>
    </cofactor>
</comment>
<dbReference type="InterPro" id="IPR022892">
    <property type="entry name" value="RNaseHI"/>
</dbReference>
<proteinExistence type="inferred from homology"/>
<feature type="domain" description="RNase H type-1" evidence="12">
    <location>
        <begin position="69"/>
        <end position="207"/>
    </location>
</feature>
<protein>
    <recommendedName>
        <fullName evidence="5">ribonuclease H</fullName>
        <ecNumber evidence="5">3.1.26.4</ecNumber>
    </recommendedName>
</protein>
<dbReference type="EMBL" id="JAQZAO010000012">
    <property type="protein sequence ID" value="MDD7968386.1"/>
    <property type="molecule type" value="Genomic_DNA"/>
</dbReference>
<comment type="subunit">
    <text evidence="4">Monomer.</text>
</comment>
<accession>A0ABT5T1X3</accession>
<comment type="similarity">
    <text evidence="3">Belongs to the RNase H family.</text>
</comment>
<organism evidence="13 14">
    <name type="scientific">Actinomycetospora lemnae</name>
    <dbReference type="NCBI Taxonomy" id="3019891"/>
    <lineage>
        <taxon>Bacteria</taxon>
        <taxon>Bacillati</taxon>
        <taxon>Actinomycetota</taxon>
        <taxon>Actinomycetes</taxon>
        <taxon>Pseudonocardiales</taxon>
        <taxon>Pseudonocardiaceae</taxon>
        <taxon>Actinomycetospora</taxon>
    </lineage>
</organism>
<evidence type="ECO:0000259" key="12">
    <source>
        <dbReference type="PROSITE" id="PS50879"/>
    </source>
</evidence>
<dbReference type="PANTHER" id="PTHR10642:SF26">
    <property type="entry name" value="RIBONUCLEASE H1"/>
    <property type="match status" value="1"/>
</dbReference>
<dbReference type="Pfam" id="PF00075">
    <property type="entry name" value="RNase_H"/>
    <property type="match status" value="1"/>
</dbReference>
<dbReference type="EC" id="3.1.26.4" evidence="5"/>
<feature type="region of interest" description="Disordered" evidence="11">
    <location>
        <begin position="37"/>
        <end position="70"/>
    </location>
</feature>
<dbReference type="PANTHER" id="PTHR10642">
    <property type="entry name" value="RIBONUCLEASE H1"/>
    <property type="match status" value="1"/>
</dbReference>
<keyword evidence="7" id="KW-0479">Metal-binding</keyword>
<evidence type="ECO:0000256" key="11">
    <source>
        <dbReference type="SAM" id="MobiDB-lite"/>
    </source>
</evidence>
<evidence type="ECO:0000256" key="5">
    <source>
        <dbReference type="ARBA" id="ARBA00012180"/>
    </source>
</evidence>